<dbReference type="Proteomes" id="UP000279307">
    <property type="component" value="Chromosome 13"/>
</dbReference>
<evidence type="ECO:0000313" key="3">
    <source>
        <dbReference type="EMBL" id="EZA47673.1"/>
    </source>
</evidence>
<dbReference type="Pfam" id="PF16013">
    <property type="entry name" value="DUF4781"/>
    <property type="match status" value="1"/>
</dbReference>
<reference evidence="4" key="3">
    <citation type="submission" date="2018-07" db="EMBL/GenBank/DDBJ databases">
        <authorList>
            <person name="Mckenzie S.K."/>
            <person name="Kronauer D.J.C."/>
        </authorList>
    </citation>
    <scope>NUCLEOTIDE SEQUENCE</scope>
    <source>
        <strain evidence="4">Clonal line C1</strain>
    </source>
</reference>
<dbReference type="OrthoDB" id="6512497at2759"/>
<reference evidence="3 5" key="1">
    <citation type="journal article" date="2014" name="Curr. Biol.">
        <title>The genome of the clonal raider ant Cerapachys biroi.</title>
        <authorList>
            <person name="Oxley P.R."/>
            <person name="Ji L."/>
            <person name="Fetter-Pruneda I."/>
            <person name="McKenzie S.K."/>
            <person name="Li C."/>
            <person name="Hu H."/>
            <person name="Zhang G."/>
            <person name="Kronauer D.J."/>
        </authorList>
    </citation>
    <scope>NUCLEOTIDE SEQUENCE [LARGE SCALE GENOMIC DNA]</scope>
</reference>
<feature type="compositionally biased region" description="Basic and acidic residues" evidence="1">
    <location>
        <begin position="142"/>
        <end position="173"/>
    </location>
</feature>
<evidence type="ECO:0000313" key="5">
    <source>
        <dbReference type="Proteomes" id="UP000053097"/>
    </source>
</evidence>
<dbReference type="PANTHER" id="PTHR21115:SF0">
    <property type="entry name" value="GH06117P-RELATED"/>
    <property type="match status" value="1"/>
</dbReference>
<organism evidence="3 5">
    <name type="scientific">Ooceraea biroi</name>
    <name type="common">Clonal raider ant</name>
    <name type="synonym">Cerapachys biroi</name>
    <dbReference type="NCBI Taxonomy" id="2015173"/>
    <lineage>
        <taxon>Eukaryota</taxon>
        <taxon>Metazoa</taxon>
        <taxon>Ecdysozoa</taxon>
        <taxon>Arthropoda</taxon>
        <taxon>Hexapoda</taxon>
        <taxon>Insecta</taxon>
        <taxon>Pterygota</taxon>
        <taxon>Neoptera</taxon>
        <taxon>Endopterygota</taxon>
        <taxon>Hymenoptera</taxon>
        <taxon>Apocrita</taxon>
        <taxon>Aculeata</taxon>
        <taxon>Formicoidea</taxon>
        <taxon>Formicidae</taxon>
        <taxon>Dorylinae</taxon>
        <taxon>Ooceraea</taxon>
    </lineage>
</organism>
<dbReference type="EMBL" id="KK107796">
    <property type="protein sequence ID" value="EZA47673.1"/>
    <property type="molecule type" value="Genomic_DNA"/>
</dbReference>
<keyword evidence="5" id="KW-1185">Reference proteome</keyword>
<evidence type="ECO:0000256" key="1">
    <source>
        <dbReference type="SAM" id="MobiDB-lite"/>
    </source>
</evidence>
<name>A0A026VV71_OOCBI</name>
<evidence type="ECO:0000259" key="2">
    <source>
        <dbReference type="Pfam" id="PF16013"/>
    </source>
</evidence>
<dbReference type="AlphaFoldDB" id="A0A026VV71"/>
<dbReference type="EMBL" id="QOIP01000013">
    <property type="protein sequence ID" value="RLU15345.1"/>
    <property type="molecule type" value="Genomic_DNA"/>
</dbReference>
<proteinExistence type="predicted"/>
<dbReference type="STRING" id="2015173.A0A026VV71"/>
<protein>
    <recommendedName>
        <fullName evidence="2">DUF4781 domain-containing protein</fullName>
    </recommendedName>
</protein>
<dbReference type="OMA" id="TVWLEIM"/>
<feature type="compositionally biased region" description="Low complexity" evidence="1">
    <location>
        <begin position="64"/>
        <end position="79"/>
    </location>
</feature>
<dbReference type="Proteomes" id="UP000053097">
    <property type="component" value="Unassembled WGS sequence"/>
</dbReference>
<reference evidence="4" key="2">
    <citation type="journal article" date="2018" name="Genome Res.">
        <title>The genomic architecture and molecular evolution of ant odorant receptors.</title>
        <authorList>
            <person name="McKenzie S.K."/>
            <person name="Kronauer D.J.C."/>
        </authorList>
    </citation>
    <scope>NUCLEOTIDE SEQUENCE [LARGE SCALE GENOMIC DNA]</scope>
    <source>
        <strain evidence="4">Clonal line C1</strain>
    </source>
</reference>
<evidence type="ECO:0000313" key="4">
    <source>
        <dbReference type="EMBL" id="RLU15345.1"/>
    </source>
</evidence>
<feature type="domain" description="DUF4781" evidence="2">
    <location>
        <begin position="184"/>
        <end position="505"/>
    </location>
</feature>
<accession>A0A026VV71</accession>
<feature type="region of interest" description="Disordered" evidence="1">
    <location>
        <begin position="142"/>
        <end position="174"/>
    </location>
</feature>
<dbReference type="PANTHER" id="PTHR21115">
    <property type="entry name" value="GH06117P-RELATED"/>
    <property type="match status" value="1"/>
</dbReference>
<dbReference type="InterPro" id="IPR031962">
    <property type="entry name" value="DUF4781"/>
</dbReference>
<sequence>MSQTEEKATYTYIVPNELIELAAEQQQCFYECLPECTEYKHNEHEYLKRNIGYAIYGPPEIKSTNENTTEGNNSNSNSEPKTVKDADADIADSVDYSEEQKAVINKIYDKICECVIEKDKPILPIYFAIIYNIICGNEKIKPNKKDQPKEDQQVKPQAKDVADKEKETRKTDAKDEDEWPVVFIPIFTIRKSIPRQSNTANAKQEEKAPTGDETSYDTWYIDITARVYKSWSDYKENNNLPECVMILPKDGCYQEDKTKPVTEDYSTVLLEILDSPACAWTAKFAKGADIASTVLGIGGIGLCVASMFTPLAPIAIAGLAMSGATGAWTIGRSSQQLVDRSKHEESIDLFNKEAFPHWICLAGSATGLGVVGGSAALSAAAARGMAVNMVARTAFNTIQGGSIFLNGVGILYQGYCIVDKYKTDGTISYVDTLSFVAHAMFFTNSVVNIQFAGDIIESSQGRVINDYKENLRTRNLRKKFNRMRRKANENNTNSISENAEVIRYIKNRQQLSSFKQNAADTSMSSFKQNAADALTSNKTFSNVVWSFDQGKLKVNGVTLIDPFEYVMRLIRLGVFVDQSQEQSVSRYGTNDCTFEQLMKVLCNLLTKYSANRNYHSSTRLPDYEPLIRQMSSMNINEDYLKKLFDVAVRLMQRSRDVEDWLLKAMTFVWQYCKINLKQWGIETYLRERSDSGSFILRNIIIAVSEALDMMLTNLFNAFYMYVEATLHRE</sequence>
<feature type="region of interest" description="Disordered" evidence="1">
    <location>
        <begin position="62"/>
        <end position="85"/>
    </location>
</feature>
<gene>
    <name evidence="4" type="ORF">DMN91_012339</name>
    <name evidence="3" type="ORF">X777_15421</name>
</gene>